<dbReference type="PANTHER" id="PTHR10773">
    <property type="entry name" value="DNA-DIRECTED RNA POLYMERASES I, II, AND III SUBUNIT RPABC2"/>
    <property type="match status" value="1"/>
</dbReference>
<reference evidence="1" key="1">
    <citation type="submission" date="2022-01" db="EMBL/GenBank/DDBJ databases">
        <authorList>
            <person name="King R."/>
        </authorList>
    </citation>
    <scope>NUCLEOTIDE SEQUENCE</scope>
</reference>
<gene>
    <name evidence="1" type="ORF">DIABBA_LOCUS4721</name>
</gene>
<keyword evidence="2" id="KW-1185">Reference proteome</keyword>
<accession>A0A9N9SX05</accession>
<evidence type="ECO:0000313" key="1">
    <source>
        <dbReference type="EMBL" id="CAG9831092.1"/>
    </source>
</evidence>
<evidence type="ECO:0000313" key="2">
    <source>
        <dbReference type="Proteomes" id="UP001153709"/>
    </source>
</evidence>
<dbReference type="OrthoDB" id="6762186at2759"/>
<dbReference type="EMBL" id="OU898278">
    <property type="protein sequence ID" value="CAG9831092.1"/>
    <property type="molecule type" value="Genomic_DNA"/>
</dbReference>
<sequence length="464" mass="53508">MSLRSALMFKMALNQQQAGSLTVESSEFLNTIENVTNTGNGALFEESKPGPSKEHSPTFFDNIITPDLSSELNSDQEQALAEMLEFVEDSDCSLKDKDYVPESPAAEREPDTSSFDNENILVITGDKVTNRWKKSRPENWKKNVAKKRRFENKAPTFMDSTKCRLNCSANISEERRVVLCQNFWALDFNRRKDFILSNVDSHRPIRIKSNPSGKKRPRTDSKEFYFNLDDTKLRVCKAFFTKTLCISKEVVEHAFLNKGEGKIFTGFNKRGRGPPKNKTNIDDIERVKQHIESFPVMESHYTRISTKRKYLDCKLSINKMYSMYKKLCEHDGTSVVSSITYRRIFCNNYNYSFFTPTKDQCQLCTQYKTNDEETKKQLQTQYEEHVARKEDCYTAKARDKARAMKDSNFVCATFDLQCVLQIPSSDTRKTFMTVVYCTSTLCHNNITNKDANNSNNIDTDGFKS</sequence>
<organism evidence="1 2">
    <name type="scientific">Diabrotica balteata</name>
    <name type="common">Banded cucumber beetle</name>
    <dbReference type="NCBI Taxonomy" id="107213"/>
    <lineage>
        <taxon>Eukaryota</taxon>
        <taxon>Metazoa</taxon>
        <taxon>Ecdysozoa</taxon>
        <taxon>Arthropoda</taxon>
        <taxon>Hexapoda</taxon>
        <taxon>Insecta</taxon>
        <taxon>Pterygota</taxon>
        <taxon>Neoptera</taxon>
        <taxon>Endopterygota</taxon>
        <taxon>Coleoptera</taxon>
        <taxon>Polyphaga</taxon>
        <taxon>Cucujiformia</taxon>
        <taxon>Chrysomeloidea</taxon>
        <taxon>Chrysomelidae</taxon>
        <taxon>Galerucinae</taxon>
        <taxon>Diabroticina</taxon>
        <taxon>Diabroticites</taxon>
        <taxon>Diabrotica</taxon>
    </lineage>
</organism>
<proteinExistence type="predicted"/>
<dbReference type="Proteomes" id="UP001153709">
    <property type="component" value="Chromosome 3"/>
</dbReference>
<dbReference type="PANTHER" id="PTHR10773:SF19">
    <property type="match status" value="1"/>
</dbReference>
<dbReference type="AlphaFoldDB" id="A0A9N9SX05"/>
<name>A0A9N9SX05_DIABA</name>
<protein>
    <submittedName>
        <fullName evidence="1">Uncharacterized protein</fullName>
    </submittedName>
</protein>